<organism evidence="1 2">
    <name type="scientific">Streptomyces daliensis</name>
    <dbReference type="NCBI Taxonomy" id="299421"/>
    <lineage>
        <taxon>Bacteria</taxon>
        <taxon>Bacillati</taxon>
        <taxon>Actinomycetota</taxon>
        <taxon>Actinomycetes</taxon>
        <taxon>Kitasatosporales</taxon>
        <taxon>Streptomycetaceae</taxon>
        <taxon>Streptomyces</taxon>
    </lineage>
</organism>
<name>A0A8T4IP37_9ACTN</name>
<dbReference type="Proteomes" id="UP000675554">
    <property type="component" value="Unassembled WGS sequence"/>
</dbReference>
<comment type="caution">
    <text evidence="1">The sequence shown here is derived from an EMBL/GenBank/DDBJ whole genome shotgun (WGS) entry which is preliminary data.</text>
</comment>
<evidence type="ECO:0000313" key="1">
    <source>
        <dbReference type="EMBL" id="MBR7673981.1"/>
    </source>
</evidence>
<evidence type="ECO:0000313" key="2">
    <source>
        <dbReference type="Proteomes" id="UP000675554"/>
    </source>
</evidence>
<proteinExistence type="predicted"/>
<keyword evidence="2" id="KW-1185">Reference proteome</keyword>
<dbReference type="NCBIfam" id="NF033521">
    <property type="entry name" value="lasso_leader_L3"/>
    <property type="match status" value="1"/>
</dbReference>
<dbReference type="EMBL" id="JAGSMN010000284">
    <property type="protein sequence ID" value="MBR7673981.1"/>
    <property type="molecule type" value="Genomic_DNA"/>
</dbReference>
<accession>A0A8T4IP37</accession>
<gene>
    <name evidence="1" type="ORF">KDA82_13335</name>
</gene>
<sequence length="38" mass="4463">MSTKNHYEIPTLIEIGEFSEKTRWVGGWIPDLFLGYSF</sequence>
<reference evidence="1" key="1">
    <citation type="submission" date="2021-04" db="EMBL/GenBank/DDBJ databases">
        <title>Sequencing of actinobacteria type strains.</title>
        <authorList>
            <person name="Nguyen G.-S."/>
            <person name="Wentzel A."/>
        </authorList>
    </citation>
    <scope>NUCLEOTIDE SEQUENCE</scope>
    <source>
        <strain evidence="1">DSM 42095</strain>
    </source>
</reference>
<protein>
    <submittedName>
        <fullName evidence="1">Lasso RiPP family leader peptide-containing protein</fullName>
    </submittedName>
</protein>
<dbReference type="AlphaFoldDB" id="A0A8T4IP37"/>